<evidence type="ECO:0000256" key="1">
    <source>
        <dbReference type="ARBA" id="ARBA00023015"/>
    </source>
</evidence>
<dbReference type="GO" id="GO:0003677">
    <property type="term" value="F:DNA binding"/>
    <property type="evidence" value="ECO:0007669"/>
    <property type="project" value="UniProtKB-KW"/>
</dbReference>
<gene>
    <name evidence="4" type="ORF">E6W99_17455</name>
</gene>
<dbReference type="GO" id="GO:0003700">
    <property type="term" value="F:DNA-binding transcription factor activity"/>
    <property type="evidence" value="ECO:0007669"/>
    <property type="project" value="InterPro"/>
</dbReference>
<dbReference type="PANTHER" id="PTHR42756:SF1">
    <property type="entry name" value="TRANSCRIPTIONAL REPRESSOR OF EMRAB OPERON"/>
    <property type="match status" value="1"/>
</dbReference>
<organism evidence="4 5">
    <name type="scientific">Metabacillus sediminilitoris</name>
    <dbReference type="NCBI Taxonomy" id="2567941"/>
    <lineage>
        <taxon>Bacteria</taxon>
        <taxon>Bacillati</taxon>
        <taxon>Bacillota</taxon>
        <taxon>Bacilli</taxon>
        <taxon>Bacillales</taxon>
        <taxon>Bacillaceae</taxon>
        <taxon>Metabacillus</taxon>
    </lineage>
</organism>
<keyword evidence="5" id="KW-1185">Reference proteome</keyword>
<dbReference type="InterPro" id="IPR036390">
    <property type="entry name" value="WH_DNA-bd_sf"/>
</dbReference>
<evidence type="ECO:0000313" key="5">
    <source>
        <dbReference type="Proteomes" id="UP000310334"/>
    </source>
</evidence>
<dbReference type="InterPro" id="IPR036388">
    <property type="entry name" value="WH-like_DNA-bd_sf"/>
</dbReference>
<evidence type="ECO:0000313" key="4">
    <source>
        <dbReference type="EMBL" id="THF77869.1"/>
    </source>
</evidence>
<sequence>MLTIFRGVFLIKTFQTFFHQFLRLYRPFESKLNHLLSEHQIQRAQWTVLYYLANFGSATLVELSDYQSVEKPTVTRIINRLEELGYIEQVPSKDKREKRMQLTEHGQKVYKDVRVTIDTFEQDILKGISEEEQLEAIRIMREIRNNIKNEGI</sequence>
<dbReference type="PANTHER" id="PTHR42756">
    <property type="entry name" value="TRANSCRIPTIONAL REGULATOR, MARR"/>
    <property type="match status" value="1"/>
</dbReference>
<dbReference type="AlphaFoldDB" id="A0A4S4BXL6"/>
<dbReference type="OrthoDB" id="1904211at2"/>
<dbReference type="Pfam" id="PF12802">
    <property type="entry name" value="MarR_2"/>
    <property type="match status" value="1"/>
</dbReference>
<keyword evidence="3" id="KW-0804">Transcription</keyword>
<name>A0A4S4BXL6_9BACI</name>
<comment type="caution">
    <text evidence="4">The sequence shown here is derived from an EMBL/GenBank/DDBJ whole genome shotgun (WGS) entry which is preliminary data.</text>
</comment>
<dbReference type="EMBL" id="SSNT01000013">
    <property type="protein sequence ID" value="THF77869.1"/>
    <property type="molecule type" value="Genomic_DNA"/>
</dbReference>
<reference evidence="4 5" key="1">
    <citation type="submission" date="2019-04" db="EMBL/GenBank/DDBJ databases">
        <title>Bacillus sediminilitoris sp. nov., isolated from a tidal flat sediment on the East China Sea.</title>
        <authorList>
            <person name="Wei Y."/>
            <person name="Mao H."/>
            <person name="Fang J."/>
        </authorList>
    </citation>
    <scope>NUCLEOTIDE SEQUENCE [LARGE SCALE GENOMIC DNA]</scope>
    <source>
        <strain evidence="4 5">DSL-17</strain>
    </source>
</reference>
<dbReference type="Proteomes" id="UP000310334">
    <property type="component" value="Unassembled WGS sequence"/>
</dbReference>
<accession>A0A4S4BXL6</accession>
<proteinExistence type="predicted"/>
<keyword evidence="1" id="KW-0805">Transcription regulation</keyword>
<protein>
    <submittedName>
        <fullName evidence="4">MarR family transcriptional regulator</fullName>
    </submittedName>
</protein>
<evidence type="ECO:0000256" key="3">
    <source>
        <dbReference type="ARBA" id="ARBA00023163"/>
    </source>
</evidence>
<dbReference type="InterPro" id="IPR000835">
    <property type="entry name" value="HTH_MarR-typ"/>
</dbReference>
<evidence type="ECO:0000256" key="2">
    <source>
        <dbReference type="ARBA" id="ARBA00023125"/>
    </source>
</evidence>
<dbReference type="PROSITE" id="PS50995">
    <property type="entry name" value="HTH_MARR_2"/>
    <property type="match status" value="1"/>
</dbReference>
<keyword evidence="2" id="KW-0238">DNA-binding</keyword>
<dbReference type="Gene3D" id="1.10.10.10">
    <property type="entry name" value="Winged helix-like DNA-binding domain superfamily/Winged helix DNA-binding domain"/>
    <property type="match status" value="1"/>
</dbReference>
<dbReference type="SMART" id="SM00347">
    <property type="entry name" value="HTH_MARR"/>
    <property type="match status" value="1"/>
</dbReference>
<dbReference type="RefSeq" id="WP_136356187.1">
    <property type="nucleotide sequence ID" value="NZ_CP046266.1"/>
</dbReference>
<dbReference type="PRINTS" id="PR00598">
    <property type="entry name" value="HTHMARR"/>
</dbReference>
<dbReference type="SUPFAM" id="SSF46785">
    <property type="entry name" value="Winged helix' DNA-binding domain"/>
    <property type="match status" value="1"/>
</dbReference>